<evidence type="ECO:0000313" key="2">
    <source>
        <dbReference type="EMBL" id="GHB65822.1"/>
    </source>
</evidence>
<evidence type="ECO:0000313" key="3">
    <source>
        <dbReference type="Proteomes" id="UP000598271"/>
    </source>
</evidence>
<comment type="caution">
    <text evidence="2">The sequence shown here is derived from an EMBL/GenBank/DDBJ whole genome shotgun (WGS) entry which is preliminary data.</text>
</comment>
<accession>A0A8J3D6B5</accession>
<organism evidence="2 3">
    <name type="scientific">Persicitalea jodogahamensis</name>
    <dbReference type="NCBI Taxonomy" id="402147"/>
    <lineage>
        <taxon>Bacteria</taxon>
        <taxon>Pseudomonadati</taxon>
        <taxon>Bacteroidota</taxon>
        <taxon>Cytophagia</taxon>
        <taxon>Cytophagales</taxon>
        <taxon>Spirosomataceae</taxon>
        <taxon>Persicitalea</taxon>
    </lineage>
</organism>
<sequence>MMVDFTHMSTIDTSALREAVMRIHPLNDEEMSDFLAVWTPVPAKRKEILTQAGSTETNLYFIQKGVQRLYYLDNEGREATLMFSYAPSFGGVIDSYFTQQPSRYYYETLTASAMLRMSAQDIDRLLSKYPAIEKMIRIGMSGIVSGLMERMVEIQAYSSEEKFRALLRRSPHILQIVPHKYLANYLGMDATNFSKLLNRVRI</sequence>
<reference evidence="2 3" key="1">
    <citation type="journal article" date="2014" name="Int. J. Syst. Evol. Microbiol.">
        <title>Complete genome sequence of Corynebacterium casei LMG S-19264T (=DSM 44701T), isolated from a smear-ripened cheese.</title>
        <authorList>
            <consortium name="US DOE Joint Genome Institute (JGI-PGF)"/>
            <person name="Walter F."/>
            <person name="Albersmeier A."/>
            <person name="Kalinowski J."/>
            <person name="Ruckert C."/>
        </authorList>
    </citation>
    <scope>NUCLEOTIDE SEQUENCE [LARGE SCALE GENOMIC DNA]</scope>
    <source>
        <strain evidence="2 3">KCTC 12866</strain>
    </source>
</reference>
<feature type="domain" description="Cyclic nucleotide-binding" evidence="1">
    <location>
        <begin position="43"/>
        <end position="129"/>
    </location>
</feature>
<name>A0A8J3D6B5_9BACT</name>
<dbReference type="Gene3D" id="2.60.120.10">
    <property type="entry name" value="Jelly Rolls"/>
    <property type="match status" value="1"/>
</dbReference>
<evidence type="ECO:0000259" key="1">
    <source>
        <dbReference type="Pfam" id="PF00027"/>
    </source>
</evidence>
<dbReference type="SUPFAM" id="SSF51206">
    <property type="entry name" value="cAMP-binding domain-like"/>
    <property type="match status" value="1"/>
</dbReference>
<dbReference type="AlphaFoldDB" id="A0A8J3D6B5"/>
<dbReference type="InterPro" id="IPR014710">
    <property type="entry name" value="RmlC-like_jellyroll"/>
</dbReference>
<dbReference type="Proteomes" id="UP000598271">
    <property type="component" value="Unassembled WGS sequence"/>
</dbReference>
<dbReference type="InterPro" id="IPR018490">
    <property type="entry name" value="cNMP-bd_dom_sf"/>
</dbReference>
<dbReference type="Pfam" id="PF00027">
    <property type="entry name" value="cNMP_binding"/>
    <property type="match status" value="1"/>
</dbReference>
<dbReference type="InterPro" id="IPR000595">
    <property type="entry name" value="cNMP-bd_dom"/>
</dbReference>
<gene>
    <name evidence="2" type="ORF">GCM10007390_19920</name>
</gene>
<keyword evidence="3" id="KW-1185">Reference proteome</keyword>
<dbReference type="CDD" id="cd00038">
    <property type="entry name" value="CAP_ED"/>
    <property type="match status" value="1"/>
</dbReference>
<proteinExistence type="predicted"/>
<protein>
    <recommendedName>
        <fullName evidence="1">Cyclic nucleotide-binding domain-containing protein</fullName>
    </recommendedName>
</protein>
<dbReference type="EMBL" id="BMXF01000001">
    <property type="protein sequence ID" value="GHB65822.1"/>
    <property type="molecule type" value="Genomic_DNA"/>
</dbReference>